<dbReference type="InterPro" id="IPR011989">
    <property type="entry name" value="ARM-like"/>
</dbReference>
<dbReference type="EMBL" id="MLYV02000929">
    <property type="protein sequence ID" value="PSR75103.1"/>
    <property type="molecule type" value="Genomic_DNA"/>
</dbReference>
<feature type="compositionally biased region" description="Polar residues" evidence="1">
    <location>
        <begin position="655"/>
        <end position="665"/>
    </location>
</feature>
<dbReference type="SUPFAM" id="SSF48371">
    <property type="entry name" value="ARM repeat"/>
    <property type="match status" value="1"/>
</dbReference>
<sequence length="751" mass="80532">MNGTASTASVAASKLGDLLATLALNNQWYDIELTAQSLANDLRVTDVDQQTVLGKTLLPSTLTNLLKGAIDGAPIPAAPQKQAVVELLRAGANLCRDHDDNRSNLLEAGFPQQVVALLEGYAESVVPNESEPLPLSTPDLKIVKTAIGVLLNTSVGYEPVKTRLISLEAAFTILKLSIAIYPPGCWLRPQKPVINGEPVGVMGVDTEVWSLRTGLSQWAWRTISEFGEDEDGNSRCLFTPDALPYLVRSLHAFIPPYPTLPISLSPELIQTLIQVDFDTLEECAGLIESLSMDVEDVRLSLARGLAFPAEHGGVACLSDMLTFVDKGNYPPYWAENPDERAAREKGFDRCKAAVIKSTVELAGEEKNIDVLWDDSDPEKPGGEFVFKMVQWIRQHKSLQETNRDDLIICATLSLGNLVRRDAHAAAIVNPPVALMPDLATLLEPETDIKVKHGVIGLLKHLSQTQSNRTILGNAGIMQKLATCQIWSEKADVVEIVQVAAIGVAKHMCNSNAENAMALVLPGPDQPPSSTALAQILSLVRRSDSVAVKSEGTRVLVNAIKSLWSSDASSNDPAWPERRKEATAQLVTPVCAAALAQLIGRSRKYPILINEGVVALSLLSTHTSGGDPIGTGLVVLDALLNPLPTETPPHGGPLSQPISAGPSTDSPAIGMPRRALDMLVSSLRNADGRTPVEVRGNICALLGRLGRQGVVPESRVHDVGAMKLSTKEWVEEAAREEGPLGGAAKKTLEAWA</sequence>
<dbReference type="InterPro" id="IPR040144">
    <property type="entry name" value="RAP1GDS1"/>
</dbReference>
<organism evidence="2 3">
    <name type="scientific">Hermanssonia centrifuga</name>
    <dbReference type="NCBI Taxonomy" id="98765"/>
    <lineage>
        <taxon>Eukaryota</taxon>
        <taxon>Fungi</taxon>
        <taxon>Dikarya</taxon>
        <taxon>Basidiomycota</taxon>
        <taxon>Agaricomycotina</taxon>
        <taxon>Agaricomycetes</taxon>
        <taxon>Polyporales</taxon>
        <taxon>Meruliaceae</taxon>
        <taxon>Hermanssonia</taxon>
    </lineage>
</organism>
<dbReference type="InterPro" id="IPR016024">
    <property type="entry name" value="ARM-type_fold"/>
</dbReference>
<dbReference type="GO" id="GO:0005085">
    <property type="term" value="F:guanyl-nucleotide exchange factor activity"/>
    <property type="evidence" value="ECO:0007669"/>
    <property type="project" value="InterPro"/>
</dbReference>
<evidence type="ECO:0000313" key="3">
    <source>
        <dbReference type="Proteomes" id="UP000186601"/>
    </source>
</evidence>
<evidence type="ECO:0000256" key="1">
    <source>
        <dbReference type="SAM" id="MobiDB-lite"/>
    </source>
</evidence>
<dbReference type="AlphaFoldDB" id="A0A2R6NR41"/>
<keyword evidence="3" id="KW-1185">Reference proteome</keyword>
<evidence type="ECO:0008006" key="4">
    <source>
        <dbReference type="Google" id="ProtNLM"/>
    </source>
</evidence>
<dbReference type="STRING" id="98765.A0A2R6NR41"/>
<evidence type="ECO:0000313" key="2">
    <source>
        <dbReference type="EMBL" id="PSR75103.1"/>
    </source>
</evidence>
<feature type="region of interest" description="Disordered" evidence="1">
    <location>
        <begin position="643"/>
        <end position="666"/>
    </location>
</feature>
<accession>A0A2R6NR41</accession>
<dbReference type="OrthoDB" id="26149at2759"/>
<proteinExistence type="predicted"/>
<name>A0A2R6NR41_9APHY</name>
<dbReference type="Gene3D" id="1.25.10.10">
    <property type="entry name" value="Leucine-rich Repeat Variant"/>
    <property type="match status" value="1"/>
</dbReference>
<reference evidence="2 3" key="1">
    <citation type="submission" date="2018-02" db="EMBL/GenBank/DDBJ databases">
        <title>Genome sequence of the basidiomycete white-rot fungus Phlebia centrifuga.</title>
        <authorList>
            <person name="Granchi Z."/>
            <person name="Peng M."/>
            <person name="de Vries R.P."/>
            <person name="Hilden K."/>
            <person name="Makela M.R."/>
            <person name="Grigoriev I."/>
            <person name="Riley R."/>
        </authorList>
    </citation>
    <scope>NUCLEOTIDE SEQUENCE [LARGE SCALE GENOMIC DNA]</scope>
    <source>
        <strain evidence="2 3">FBCC195</strain>
    </source>
</reference>
<gene>
    <name evidence="2" type="ORF">PHLCEN_2v9322</name>
</gene>
<dbReference type="PANTHER" id="PTHR10957">
    <property type="entry name" value="RAP1 GTPASE-GDP DISSOCIATION STIMULATOR 1"/>
    <property type="match status" value="1"/>
</dbReference>
<protein>
    <recommendedName>
        <fullName evidence="4">ARM repeat-containing protein</fullName>
    </recommendedName>
</protein>
<dbReference type="Proteomes" id="UP000186601">
    <property type="component" value="Unassembled WGS sequence"/>
</dbReference>
<comment type="caution">
    <text evidence="2">The sequence shown here is derived from an EMBL/GenBank/DDBJ whole genome shotgun (WGS) entry which is preliminary data.</text>
</comment>